<dbReference type="InterPro" id="IPR002710">
    <property type="entry name" value="Dilute_dom"/>
</dbReference>
<dbReference type="SMART" id="SM01132">
    <property type="entry name" value="DIL"/>
    <property type="match status" value="1"/>
</dbReference>
<dbReference type="Proteomes" id="UP000683360">
    <property type="component" value="Unassembled WGS sequence"/>
</dbReference>
<evidence type="ECO:0000259" key="2">
    <source>
        <dbReference type="PROSITE" id="PS51126"/>
    </source>
</evidence>
<dbReference type="GO" id="GO:0051020">
    <property type="term" value="F:GTPase binding"/>
    <property type="evidence" value="ECO:0007669"/>
    <property type="project" value="TreeGrafter"/>
</dbReference>
<dbReference type="PANTHER" id="PTHR16027:SF9">
    <property type="entry name" value="RAS-ASSOCIATING AND DILUTE DOMAIN-CONTAINING PROTEIN"/>
    <property type="match status" value="1"/>
</dbReference>
<dbReference type="PANTHER" id="PTHR16027">
    <property type="entry name" value="DILUTE DOMAIN-CONTAINING PROTEIN YPR089W"/>
    <property type="match status" value="1"/>
</dbReference>
<comment type="caution">
    <text evidence="3">The sequence shown here is derived from an EMBL/GenBank/DDBJ whole genome shotgun (WGS) entry which is preliminary data.</text>
</comment>
<keyword evidence="4" id="KW-1185">Reference proteome</keyword>
<dbReference type="InterPro" id="IPR052072">
    <property type="entry name" value="Vascular_dev_regulator"/>
</dbReference>
<feature type="compositionally biased region" description="Low complexity" evidence="1">
    <location>
        <begin position="282"/>
        <end position="293"/>
    </location>
</feature>
<sequence>MSKSNGMSKITSVFDAVLRLTNSQQLHHDVLKQIFMYLFFFCSTSIFNKLFAEDSGPLYYNWTAGVRIRTNLGQIEDWAQRNGFEEEFAQVSEKLLTAAEFLSTSKSLLLKFDWMKLKTNFQPLNEAQLYHLVCGYDNGDKSPPSSWLPSPEDKHQANIKEDIPLEMTAHPPFLIPQDNGCIDLIHPPDEQAFWKMFKELHPLYGVTEDDSDSGFSPSNTPRFSSNFPKAELQNSFFNTPDGNRSDTEVYRDLSQSGDTTSPTDISTGAKKQFYKLSYESDTNSTPKTSTPSSPKNPPIVKTTRVYQQKT</sequence>
<evidence type="ECO:0000313" key="4">
    <source>
        <dbReference type="Proteomes" id="UP000683360"/>
    </source>
</evidence>
<dbReference type="AlphaFoldDB" id="A0A8S3RK87"/>
<dbReference type="Pfam" id="PF01843">
    <property type="entry name" value="DIL"/>
    <property type="match status" value="1"/>
</dbReference>
<feature type="domain" description="Dilute" evidence="2">
    <location>
        <begin position="1"/>
        <end position="157"/>
    </location>
</feature>
<dbReference type="PROSITE" id="PS51126">
    <property type="entry name" value="DILUTE"/>
    <property type="match status" value="1"/>
</dbReference>
<reference evidence="3" key="1">
    <citation type="submission" date="2021-03" db="EMBL/GenBank/DDBJ databases">
        <authorList>
            <person name="Bekaert M."/>
        </authorList>
    </citation>
    <scope>NUCLEOTIDE SEQUENCE</scope>
</reference>
<feature type="region of interest" description="Disordered" evidence="1">
    <location>
        <begin position="235"/>
        <end position="310"/>
    </location>
</feature>
<name>A0A8S3RK87_MYTED</name>
<gene>
    <name evidence="3" type="ORF">MEDL_19731</name>
</gene>
<evidence type="ECO:0000256" key="1">
    <source>
        <dbReference type="SAM" id="MobiDB-lite"/>
    </source>
</evidence>
<accession>A0A8S3RK87</accession>
<dbReference type="EMBL" id="CAJPWZ010001022">
    <property type="protein sequence ID" value="CAG2205486.1"/>
    <property type="molecule type" value="Genomic_DNA"/>
</dbReference>
<proteinExistence type="predicted"/>
<evidence type="ECO:0000313" key="3">
    <source>
        <dbReference type="EMBL" id="CAG2205486.1"/>
    </source>
</evidence>
<organism evidence="3 4">
    <name type="scientific">Mytilus edulis</name>
    <name type="common">Blue mussel</name>
    <dbReference type="NCBI Taxonomy" id="6550"/>
    <lineage>
        <taxon>Eukaryota</taxon>
        <taxon>Metazoa</taxon>
        <taxon>Spiralia</taxon>
        <taxon>Lophotrochozoa</taxon>
        <taxon>Mollusca</taxon>
        <taxon>Bivalvia</taxon>
        <taxon>Autobranchia</taxon>
        <taxon>Pteriomorphia</taxon>
        <taxon>Mytilida</taxon>
        <taxon>Mytiloidea</taxon>
        <taxon>Mytilidae</taxon>
        <taxon>Mytilinae</taxon>
        <taxon>Mytilus</taxon>
    </lineage>
</organism>
<protein>
    <recommendedName>
        <fullName evidence="2">Dilute domain-containing protein</fullName>
    </recommendedName>
</protein>
<feature type="compositionally biased region" description="Polar residues" evidence="1">
    <location>
        <begin position="253"/>
        <end position="266"/>
    </location>
</feature>
<dbReference type="OrthoDB" id="3908708at2759"/>